<accession>A0A7R9Q656</accession>
<dbReference type="EMBL" id="OC868486">
    <property type="protein sequence ID" value="CAD7634066.1"/>
    <property type="molecule type" value="Genomic_DNA"/>
</dbReference>
<keyword evidence="2" id="KW-1185">Reference proteome</keyword>
<organism evidence="1">
    <name type="scientific">Medioppia subpectinata</name>
    <dbReference type="NCBI Taxonomy" id="1979941"/>
    <lineage>
        <taxon>Eukaryota</taxon>
        <taxon>Metazoa</taxon>
        <taxon>Ecdysozoa</taxon>
        <taxon>Arthropoda</taxon>
        <taxon>Chelicerata</taxon>
        <taxon>Arachnida</taxon>
        <taxon>Acari</taxon>
        <taxon>Acariformes</taxon>
        <taxon>Sarcoptiformes</taxon>
        <taxon>Oribatida</taxon>
        <taxon>Brachypylina</taxon>
        <taxon>Oppioidea</taxon>
        <taxon>Oppiidae</taxon>
        <taxon>Medioppia</taxon>
    </lineage>
</organism>
<dbReference type="OrthoDB" id="443524at2759"/>
<name>A0A7R9Q656_9ACAR</name>
<evidence type="ECO:0000313" key="1">
    <source>
        <dbReference type="EMBL" id="CAD7634066.1"/>
    </source>
</evidence>
<dbReference type="AlphaFoldDB" id="A0A7R9Q656"/>
<gene>
    <name evidence="1" type="ORF">OSB1V03_LOCUS14462</name>
</gene>
<evidence type="ECO:0008006" key="3">
    <source>
        <dbReference type="Google" id="ProtNLM"/>
    </source>
</evidence>
<reference evidence="1" key="1">
    <citation type="submission" date="2020-11" db="EMBL/GenBank/DDBJ databases">
        <authorList>
            <person name="Tran Van P."/>
        </authorList>
    </citation>
    <scope>NUCLEOTIDE SEQUENCE</scope>
</reference>
<evidence type="ECO:0000313" key="2">
    <source>
        <dbReference type="Proteomes" id="UP000759131"/>
    </source>
</evidence>
<proteinExistence type="predicted"/>
<protein>
    <recommendedName>
        <fullName evidence="3">RAP domain-containing protein</fullName>
    </recommendedName>
</protein>
<dbReference type="Proteomes" id="UP000759131">
    <property type="component" value="Unassembled WGS sequence"/>
</dbReference>
<sequence length="382" mass="43577">MLVSSPNSKLNINLIDRVVNQCLDKVTAPGTPIPSTSSYSFITSLLTHKTRRDFYHNGLYEMVANIIVQNPTKIHVSKASAVLWSLTKHSHVHYGLLDFMADKIAVRDPELIYSPKTSFTNILSAFALPSNYKPTEDIYKTILESTHTKLCKEKTKFLLFKMLRHLFVLKYYPKHEISDWFEKYFKEALTSSTIMGMRSEFLDNIRVLYQGICLESKIEDCEELKQRLKPFVEELVAFESKEIESSAKSETLEFALAQGLGGKDFIASNLYTDFGHLVDHVVVMRKGGYPVPINRDASVTYISELEVPVDAKVFGIISLTRKDFCREPNLKKGDTEFRLRTLKSCGITPIAIHLDGWEALAEIEKIPYIMREIQENSSLSEK</sequence>
<dbReference type="EMBL" id="CAJPIZ010013911">
    <property type="protein sequence ID" value="CAG2114496.1"/>
    <property type="molecule type" value="Genomic_DNA"/>
</dbReference>